<sequence length="246" mass="27670">MVQEARELAARIAKELPEHQTGAKLLADFAASLGQQDLLPGCLSQKEETTSSVETPRNLVQETFDLLSSLREPTDQERKEVGARKGILLPVKATSLGQFYSENQPYFGWVNESRSLRDYTPPLAFKVAVFPDKRYVSGSNNSSQVRQLQMTEDYSKKKIEPVFSGAKAIMLPATVLAQLDVEFQKRNNGAKLFQDFWVRALDTTVDPNVANVGRAHPDNRLNVNDWNRDVGHLHVWAFPAVVFVRK</sequence>
<reference evidence="1 2" key="1">
    <citation type="journal article" date="2016" name="Nat. Commun.">
        <title>Thousands of microbial genomes shed light on interconnected biogeochemical processes in an aquifer system.</title>
        <authorList>
            <person name="Anantharaman K."/>
            <person name="Brown C.T."/>
            <person name="Hug L.A."/>
            <person name="Sharon I."/>
            <person name="Castelle C.J."/>
            <person name="Probst A.J."/>
            <person name="Thomas B.C."/>
            <person name="Singh A."/>
            <person name="Wilkins M.J."/>
            <person name="Karaoz U."/>
            <person name="Brodie E.L."/>
            <person name="Williams K.H."/>
            <person name="Hubbard S.S."/>
            <person name="Banfield J.F."/>
        </authorList>
    </citation>
    <scope>NUCLEOTIDE SEQUENCE [LARGE SCALE GENOMIC DNA]</scope>
</reference>
<organism evidence="1 2">
    <name type="scientific">Candidatus Curtissbacteria bacterium RIFCSPLOWO2_01_FULL_42_50</name>
    <dbReference type="NCBI Taxonomy" id="1797730"/>
    <lineage>
        <taxon>Bacteria</taxon>
        <taxon>Candidatus Curtissiibacteriota</taxon>
    </lineage>
</organism>
<dbReference type="AlphaFoldDB" id="A0A1F5H5B1"/>
<evidence type="ECO:0000313" key="2">
    <source>
        <dbReference type="Proteomes" id="UP000177039"/>
    </source>
</evidence>
<proteinExistence type="predicted"/>
<protein>
    <submittedName>
        <fullName evidence="1">Uncharacterized protein</fullName>
    </submittedName>
</protein>
<evidence type="ECO:0000313" key="1">
    <source>
        <dbReference type="EMBL" id="OGD99258.1"/>
    </source>
</evidence>
<name>A0A1F5H5B1_9BACT</name>
<gene>
    <name evidence="1" type="ORF">A3B54_03970</name>
</gene>
<dbReference type="Proteomes" id="UP000177039">
    <property type="component" value="Unassembled WGS sequence"/>
</dbReference>
<dbReference type="EMBL" id="MFBT01000020">
    <property type="protein sequence ID" value="OGD99258.1"/>
    <property type="molecule type" value="Genomic_DNA"/>
</dbReference>
<comment type="caution">
    <text evidence="1">The sequence shown here is derived from an EMBL/GenBank/DDBJ whole genome shotgun (WGS) entry which is preliminary data.</text>
</comment>
<accession>A0A1F5H5B1</accession>